<feature type="binding site" evidence="8">
    <location>
        <begin position="123"/>
        <end position="130"/>
    </location>
    <ligand>
        <name>ATP</name>
        <dbReference type="ChEBI" id="CHEBI:30616"/>
    </ligand>
</feature>
<keyword evidence="10" id="KW-0175">Coiled coil</keyword>
<feature type="coiled-coil region" evidence="10">
    <location>
        <begin position="303"/>
        <end position="416"/>
    </location>
</feature>
<evidence type="ECO:0000256" key="1">
    <source>
        <dbReference type="ARBA" id="ARBA00004245"/>
    </source>
</evidence>
<dbReference type="InterPro" id="IPR019821">
    <property type="entry name" value="Kinesin_motor_CS"/>
</dbReference>
<evidence type="ECO:0000256" key="7">
    <source>
        <dbReference type="ARBA" id="ARBA00023212"/>
    </source>
</evidence>
<evidence type="ECO:0000256" key="9">
    <source>
        <dbReference type="RuleBase" id="RU000394"/>
    </source>
</evidence>
<evidence type="ECO:0000256" key="5">
    <source>
        <dbReference type="ARBA" id="ARBA00022840"/>
    </source>
</evidence>
<comment type="similarity">
    <text evidence="8 9">Belongs to the TRAFAC class myosin-kinesin ATPase superfamily. Kinesin family.</text>
</comment>
<reference evidence="13 14" key="1">
    <citation type="journal article" date="2021" name="Comput. Struct. Biotechnol. J.">
        <title>De novo genome assembly of the potent medicinal plant Rehmannia glutinosa using nanopore technology.</title>
        <authorList>
            <person name="Ma L."/>
            <person name="Dong C."/>
            <person name="Song C."/>
            <person name="Wang X."/>
            <person name="Zheng X."/>
            <person name="Niu Y."/>
            <person name="Chen S."/>
            <person name="Feng W."/>
        </authorList>
    </citation>
    <scope>NUCLEOTIDE SEQUENCE [LARGE SCALE GENOMIC DNA]</scope>
    <source>
        <strain evidence="13">DH-2019</strain>
    </source>
</reference>
<dbReference type="PROSITE" id="PS00411">
    <property type="entry name" value="KINESIN_MOTOR_1"/>
    <property type="match status" value="1"/>
</dbReference>
<dbReference type="SMART" id="SM00129">
    <property type="entry name" value="KISc"/>
    <property type="match status" value="1"/>
</dbReference>
<evidence type="ECO:0000256" key="2">
    <source>
        <dbReference type="ARBA" id="ARBA00022490"/>
    </source>
</evidence>
<dbReference type="PANTHER" id="PTHR47970">
    <property type="entry name" value="KINESIN-LIKE PROTEIN KIF11"/>
    <property type="match status" value="1"/>
</dbReference>
<evidence type="ECO:0000256" key="6">
    <source>
        <dbReference type="ARBA" id="ARBA00023175"/>
    </source>
</evidence>
<keyword evidence="5 8" id="KW-0067">ATP-binding</keyword>
<evidence type="ECO:0000256" key="4">
    <source>
        <dbReference type="ARBA" id="ARBA00022741"/>
    </source>
</evidence>
<keyword evidence="3 9" id="KW-0493">Microtubule</keyword>
<evidence type="ECO:0000259" key="12">
    <source>
        <dbReference type="PROSITE" id="PS50067"/>
    </source>
</evidence>
<organism evidence="13 14">
    <name type="scientific">Rehmannia glutinosa</name>
    <name type="common">Chinese foxglove</name>
    <dbReference type="NCBI Taxonomy" id="99300"/>
    <lineage>
        <taxon>Eukaryota</taxon>
        <taxon>Viridiplantae</taxon>
        <taxon>Streptophyta</taxon>
        <taxon>Embryophyta</taxon>
        <taxon>Tracheophyta</taxon>
        <taxon>Spermatophyta</taxon>
        <taxon>Magnoliopsida</taxon>
        <taxon>eudicotyledons</taxon>
        <taxon>Gunneridae</taxon>
        <taxon>Pentapetalae</taxon>
        <taxon>asterids</taxon>
        <taxon>lamiids</taxon>
        <taxon>Lamiales</taxon>
        <taxon>Orobanchaceae</taxon>
        <taxon>Rehmannieae</taxon>
        <taxon>Rehmannia</taxon>
    </lineage>
</organism>
<dbReference type="PRINTS" id="PR00380">
    <property type="entry name" value="KINESINHEAVY"/>
</dbReference>
<dbReference type="Gene3D" id="3.40.850.10">
    <property type="entry name" value="Kinesin motor domain"/>
    <property type="match status" value="2"/>
</dbReference>
<feature type="region of interest" description="Disordered" evidence="11">
    <location>
        <begin position="1"/>
        <end position="51"/>
    </location>
</feature>
<keyword evidence="4 8" id="KW-0547">Nucleotide-binding</keyword>
<keyword evidence="2" id="KW-0963">Cytoplasm</keyword>
<evidence type="ECO:0000256" key="10">
    <source>
        <dbReference type="SAM" id="Coils"/>
    </source>
</evidence>
<feature type="compositionally biased region" description="Basic and acidic residues" evidence="11">
    <location>
        <begin position="26"/>
        <end position="36"/>
    </location>
</feature>
<dbReference type="EMBL" id="JABTTQ020000345">
    <property type="protein sequence ID" value="KAK6140266.1"/>
    <property type="molecule type" value="Genomic_DNA"/>
</dbReference>
<evidence type="ECO:0000256" key="11">
    <source>
        <dbReference type="SAM" id="MobiDB-lite"/>
    </source>
</evidence>
<proteinExistence type="inferred from homology"/>
<dbReference type="PANTHER" id="PTHR47970:SF32">
    <property type="entry name" value="KINESIN-LIKE PROTEIN KIN-5B"/>
    <property type="match status" value="1"/>
</dbReference>
<protein>
    <recommendedName>
        <fullName evidence="9">Kinesin-like protein</fullName>
    </recommendedName>
</protein>
<dbReference type="InterPro" id="IPR036961">
    <property type="entry name" value="Kinesin_motor_dom_sf"/>
</dbReference>
<dbReference type="Proteomes" id="UP001318860">
    <property type="component" value="Unassembled WGS sequence"/>
</dbReference>
<evidence type="ECO:0000313" key="14">
    <source>
        <dbReference type="Proteomes" id="UP001318860"/>
    </source>
</evidence>
<evidence type="ECO:0000256" key="3">
    <source>
        <dbReference type="ARBA" id="ARBA00022701"/>
    </source>
</evidence>
<dbReference type="InterPro" id="IPR027417">
    <property type="entry name" value="P-loop_NTPase"/>
</dbReference>
<dbReference type="InterPro" id="IPR001752">
    <property type="entry name" value="Kinesin_motor_dom"/>
</dbReference>
<evidence type="ECO:0000256" key="8">
    <source>
        <dbReference type="PROSITE-ProRule" id="PRU00283"/>
    </source>
</evidence>
<evidence type="ECO:0000313" key="13">
    <source>
        <dbReference type="EMBL" id="KAK6140266.1"/>
    </source>
</evidence>
<gene>
    <name evidence="13" type="ORF">DH2020_025962</name>
</gene>
<feature type="domain" description="Kinesin motor" evidence="12">
    <location>
        <begin position="18"/>
        <end position="273"/>
    </location>
</feature>
<name>A0ABR0W0Y9_REHGL</name>
<dbReference type="InterPro" id="IPR047149">
    <property type="entry name" value="KIF11-like"/>
</dbReference>
<sequence length="708" mass="80061">MVSMTPESRKVGTGMAPSPSPFYTPRPERRRPDSRGSDWNSNRQDKDKEVNVQVERAKVITCNESKREVTVLQNVASKQVDKVFTFDKVFGPKAQQRSIYDQSISPIVSEVLEGFNCTVFAYGQTGTGKTYTMEGGMRNKGGELPAEAGIIPRAVRQIFDTLEAQNADYKDRPKKPISLMEDGKGSVIISGLEEEAVYSANEIYSLLERGAARRRTADTLLNKRSSRSHSIFTITVHIKDGNIGDEELIKCGKLNLVDLAGSENIYRSGAREGDSLDSLGKNKDLHHCYNLSANQKVSKALLLKDLYVEIERMKQDIRAAREKNGVYIPHERFLQDEAEKKAKSERIEQLESDLNVSEKQLDKFRELYLTEQEEKLNVESELKDCKKTLETTCKSLEDLQENYNRALLVLKEKESLISKLQYSESSLIDCAKKMRLNLQDASEDISALFGKIASSDLEEMTSINQSKQLQLRISSNASLEAKEVISDIQNSLNEQQKTEEASREEKIAREKIAEILSTLTARKTEMVSKASKRFEDAAAQESKRMLLELSDMQQILTSETKELNEYAEKVKNHFVDETFSSTERRVIIENCLQECAEKVDRTKILETQSIHDNIVSTSSCVGAEFDSHINDLLTSINDSLVLDKENTKEINLITTTGLDQLKSITVNHSEHVSDIRNRSEQCIHKDYLVAEKNATPKKRAIRFPVWSP</sequence>
<dbReference type="SUPFAM" id="SSF52540">
    <property type="entry name" value="P-loop containing nucleoside triphosphate hydrolases"/>
    <property type="match status" value="1"/>
</dbReference>
<dbReference type="Pfam" id="PF00225">
    <property type="entry name" value="Kinesin"/>
    <property type="match status" value="2"/>
</dbReference>
<keyword evidence="6 8" id="KW-0505">Motor protein</keyword>
<comment type="subcellular location">
    <subcellularLocation>
        <location evidence="1">Cytoplasm</location>
        <location evidence="1">Cytoskeleton</location>
    </subcellularLocation>
</comment>
<keyword evidence="7" id="KW-0206">Cytoskeleton</keyword>
<comment type="caution">
    <text evidence="13">The sequence shown here is derived from an EMBL/GenBank/DDBJ whole genome shotgun (WGS) entry which is preliminary data.</text>
</comment>
<dbReference type="PROSITE" id="PS50067">
    <property type="entry name" value="KINESIN_MOTOR_2"/>
    <property type="match status" value="1"/>
</dbReference>
<keyword evidence="14" id="KW-1185">Reference proteome</keyword>
<accession>A0ABR0W0Y9</accession>